<dbReference type="GO" id="GO:0006148">
    <property type="term" value="P:inosine catabolic process"/>
    <property type="evidence" value="ECO:0007669"/>
    <property type="project" value="EnsemblFungi"/>
</dbReference>
<dbReference type="InterPro" id="IPR011268">
    <property type="entry name" value="Purine_phosphorylase"/>
</dbReference>
<protein>
    <recommendedName>
        <fullName evidence="8">Purine nucleoside phosphorylase</fullName>
        <ecNumber evidence="8">2.4.2.1</ecNumber>
    </recommendedName>
    <alternativeName>
        <fullName evidence="8">Inosine-guanosine phosphorylase</fullName>
    </alternativeName>
</protein>
<comment type="catalytic activity">
    <reaction evidence="1">
        <text>a purine D-ribonucleoside + phosphate = a purine nucleobase + alpha-D-ribose 1-phosphate</text>
        <dbReference type="Rhea" id="RHEA:19805"/>
        <dbReference type="ChEBI" id="CHEBI:26386"/>
        <dbReference type="ChEBI" id="CHEBI:43474"/>
        <dbReference type="ChEBI" id="CHEBI:57720"/>
        <dbReference type="ChEBI" id="CHEBI:142355"/>
        <dbReference type="EC" id="2.4.2.1"/>
    </reaction>
</comment>
<dbReference type="PANTHER" id="PTHR11904:SF9">
    <property type="entry name" value="PURINE NUCLEOSIDE PHOSPHORYLASE-RELATED"/>
    <property type="match status" value="1"/>
</dbReference>
<organism evidence="11 12">
    <name type="scientific">Conidiobolus coronatus (strain ATCC 28846 / CBS 209.66 / NRRL 28638)</name>
    <name type="common">Delacroixia coronata</name>
    <dbReference type="NCBI Taxonomy" id="796925"/>
    <lineage>
        <taxon>Eukaryota</taxon>
        <taxon>Fungi</taxon>
        <taxon>Fungi incertae sedis</taxon>
        <taxon>Zoopagomycota</taxon>
        <taxon>Entomophthoromycotina</taxon>
        <taxon>Entomophthoromycetes</taxon>
        <taxon>Entomophthorales</taxon>
        <taxon>Ancylistaceae</taxon>
        <taxon>Conidiobolus</taxon>
    </lineage>
</organism>
<dbReference type="PROSITE" id="PS01240">
    <property type="entry name" value="PNP_MTAP_2"/>
    <property type="match status" value="1"/>
</dbReference>
<dbReference type="GO" id="GO:0070635">
    <property type="term" value="F:nicotinamide riboside hydrolase activity"/>
    <property type="evidence" value="ECO:0007669"/>
    <property type="project" value="EnsemblFungi"/>
</dbReference>
<dbReference type="NCBIfam" id="NF006054">
    <property type="entry name" value="PRK08202.1"/>
    <property type="match status" value="1"/>
</dbReference>
<dbReference type="GO" id="GO:0019358">
    <property type="term" value="P:nicotinate nucleotide salvage"/>
    <property type="evidence" value="ECO:0007669"/>
    <property type="project" value="EnsemblFungi"/>
</dbReference>
<evidence type="ECO:0000256" key="9">
    <source>
        <dbReference type="PIRSR" id="PIRSR000477-2"/>
    </source>
</evidence>
<name>A0A137P5G3_CONC2</name>
<dbReference type="FunFam" id="3.40.50.1580:FF:000004">
    <property type="entry name" value="Purine nucleoside phosphorylase"/>
    <property type="match status" value="1"/>
</dbReference>
<comment type="subunit">
    <text evidence="4">Homotrimer.</text>
</comment>
<evidence type="ECO:0000256" key="2">
    <source>
        <dbReference type="ARBA" id="ARBA00005058"/>
    </source>
</evidence>
<proteinExistence type="inferred from homology"/>
<dbReference type="PANTHER" id="PTHR11904">
    <property type="entry name" value="METHYLTHIOADENOSINE/PURINE NUCLEOSIDE PHOSPHORYLASE"/>
    <property type="match status" value="1"/>
</dbReference>
<comment type="function">
    <text evidence="7">The purine nucleoside phosphorylases catalyze the phosphorolytic breakdown of the N-glycosidic bond in the beta-(deoxy)ribonucleoside molecules, with the formation of the corresponding free purine bases and pentose-1-phosphate. Cleaves guanosine and inosine.</text>
</comment>
<evidence type="ECO:0000256" key="6">
    <source>
        <dbReference type="ARBA" id="ARBA00022679"/>
    </source>
</evidence>
<dbReference type="Pfam" id="PF01048">
    <property type="entry name" value="PNP_UDP_1"/>
    <property type="match status" value="1"/>
</dbReference>
<dbReference type="GO" id="GO:0046115">
    <property type="term" value="P:guanosine catabolic process"/>
    <property type="evidence" value="ECO:0007669"/>
    <property type="project" value="EnsemblFungi"/>
</dbReference>
<keyword evidence="12" id="KW-1185">Reference proteome</keyword>
<dbReference type="GO" id="GO:0004731">
    <property type="term" value="F:purine-nucleoside phosphorylase activity"/>
    <property type="evidence" value="ECO:0007669"/>
    <property type="project" value="UniProtKB-EC"/>
</dbReference>
<evidence type="ECO:0000256" key="3">
    <source>
        <dbReference type="ARBA" id="ARBA00006751"/>
    </source>
</evidence>
<dbReference type="GO" id="GO:0034355">
    <property type="term" value="P:NAD+ biosynthetic process via the salvage pathway"/>
    <property type="evidence" value="ECO:0007669"/>
    <property type="project" value="EnsemblFungi"/>
</dbReference>
<dbReference type="STRING" id="796925.A0A137P5G3"/>
<feature type="binding site" evidence="9">
    <location>
        <position position="121"/>
    </location>
    <ligand>
        <name>phosphate</name>
        <dbReference type="ChEBI" id="CHEBI:43474"/>
    </ligand>
</feature>
<evidence type="ECO:0000256" key="4">
    <source>
        <dbReference type="ARBA" id="ARBA00011233"/>
    </source>
</evidence>
<dbReference type="Proteomes" id="UP000070444">
    <property type="component" value="Unassembled WGS sequence"/>
</dbReference>
<comment type="similarity">
    <text evidence="3 8">Belongs to the PNP/MTAP phosphorylase family.</text>
</comment>
<feature type="domain" description="Nucleoside phosphorylase" evidence="10">
    <location>
        <begin position="33"/>
        <end position="292"/>
    </location>
</feature>
<feature type="binding site" evidence="9">
    <location>
        <begin position="89"/>
        <end position="91"/>
    </location>
    <ligand>
        <name>phosphate</name>
        <dbReference type="ChEBI" id="CHEBI:43474"/>
    </ligand>
</feature>
<dbReference type="Gene3D" id="3.40.50.1580">
    <property type="entry name" value="Nucleoside phosphorylase domain"/>
    <property type="match status" value="1"/>
</dbReference>
<dbReference type="AlphaFoldDB" id="A0A137P5G3"/>
<dbReference type="InterPro" id="IPR011270">
    <property type="entry name" value="Pur_Nuc_Pase_Ino/Guo-sp"/>
</dbReference>
<accession>A0A137P5G3</accession>
<feature type="binding site" evidence="9">
    <location>
        <position position="249"/>
    </location>
    <ligand>
        <name>a purine D-ribonucleoside</name>
        <dbReference type="ChEBI" id="CHEBI:142355"/>
    </ligand>
</feature>
<dbReference type="UniPathway" id="UPA00606"/>
<dbReference type="InterPro" id="IPR000845">
    <property type="entry name" value="Nucleoside_phosphorylase_d"/>
</dbReference>
<feature type="binding site" evidence="9">
    <location>
        <position position="207"/>
    </location>
    <ligand>
        <name>a purine D-ribonucleoside</name>
        <dbReference type="ChEBI" id="CHEBI:142355"/>
    </ligand>
</feature>
<feature type="binding site" evidence="9">
    <location>
        <position position="69"/>
    </location>
    <ligand>
        <name>phosphate</name>
        <dbReference type="ChEBI" id="CHEBI:43474"/>
    </ligand>
</feature>
<evidence type="ECO:0000313" key="12">
    <source>
        <dbReference type="Proteomes" id="UP000070444"/>
    </source>
</evidence>
<sequence>MGPEENQQYLEQIEQASAYIKSKLPQGVNPSTAIICGSGLGGLASTLAEPLTIQYNEIPHFVTATVSGHEGKLVIGNIGQQTVLCMVGRFHFYEGHHLRQVTFPVRVFAKLGVKNLIVTNAAGGLNTSFEVGNVMVIGDHFTLAGLAGLNPLLGPNLEDFGPRFPSTSDAYTMDFRKLAFQAADKLEGKPLKLVEGTYTFVSGPSYETRAEGRLLRTLGADAVGMSTVPEVIVAKHCGMKILGLSLITNVVVTTASSVFEEEKKEIHATHQEVLEASIVKAQAMQGLVREIVSNF</sequence>
<dbReference type="GO" id="GO:0047724">
    <property type="term" value="F:inosine nucleosidase activity"/>
    <property type="evidence" value="ECO:0007669"/>
    <property type="project" value="EnsemblFungi"/>
</dbReference>
<evidence type="ECO:0000256" key="1">
    <source>
        <dbReference type="ARBA" id="ARBA00000755"/>
    </source>
</evidence>
<keyword evidence="6 8" id="KW-0808">Transferase</keyword>
<feature type="binding site" evidence="9">
    <location>
        <position position="226"/>
    </location>
    <ligand>
        <name>phosphate</name>
        <dbReference type="ChEBI" id="CHEBI:43474"/>
    </ligand>
</feature>
<dbReference type="OMA" id="EGVYAQF"/>
<dbReference type="InterPro" id="IPR018099">
    <property type="entry name" value="Purine_phosphorylase-2_CS"/>
</dbReference>
<dbReference type="NCBIfam" id="TIGR01700">
    <property type="entry name" value="PNPH"/>
    <property type="match status" value="1"/>
</dbReference>
<dbReference type="PIRSF" id="PIRSF000477">
    <property type="entry name" value="PurNPase"/>
    <property type="match status" value="1"/>
</dbReference>
<feature type="binding site" evidence="9">
    <location>
        <position position="38"/>
    </location>
    <ligand>
        <name>phosphate</name>
        <dbReference type="ChEBI" id="CHEBI:43474"/>
    </ligand>
</feature>
<dbReference type="EMBL" id="KQ964508">
    <property type="protein sequence ID" value="KXN70245.1"/>
    <property type="molecule type" value="Genomic_DNA"/>
</dbReference>
<evidence type="ECO:0000256" key="8">
    <source>
        <dbReference type="PIRNR" id="PIRNR000477"/>
    </source>
</evidence>
<evidence type="ECO:0000259" key="10">
    <source>
        <dbReference type="Pfam" id="PF01048"/>
    </source>
</evidence>
<dbReference type="OrthoDB" id="10261782at2759"/>
<dbReference type="EC" id="2.4.2.1" evidence="8"/>
<comment type="pathway">
    <text evidence="2 8">Purine metabolism; purine nucleoside salvage.</text>
</comment>
<dbReference type="NCBIfam" id="TIGR01697">
    <property type="entry name" value="PNPH-PUNA-XAPA"/>
    <property type="match status" value="1"/>
</dbReference>
<reference evidence="11 12" key="1">
    <citation type="journal article" date="2015" name="Genome Biol. Evol.">
        <title>Phylogenomic analyses indicate that early fungi evolved digesting cell walls of algal ancestors of land plants.</title>
        <authorList>
            <person name="Chang Y."/>
            <person name="Wang S."/>
            <person name="Sekimoto S."/>
            <person name="Aerts A.L."/>
            <person name="Choi C."/>
            <person name="Clum A."/>
            <person name="LaButti K.M."/>
            <person name="Lindquist E.A."/>
            <person name="Yee Ngan C."/>
            <person name="Ohm R.A."/>
            <person name="Salamov A.A."/>
            <person name="Grigoriev I.V."/>
            <person name="Spatafora J.W."/>
            <person name="Berbee M.L."/>
        </authorList>
    </citation>
    <scope>NUCLEOTIDE SEQUENCE [LARGE SCALE GENOMIC DNA]</scope>
    <source>
        <strain evidence="11 12">NRRL 28638</strain>
    </source>
</reference>
<evidence type="ECO:0000313" key="11">
    <source>
        <dbReference type="EMBL" id="KXN70245.1"/>
    </source>
</evidence>
<dbReference type="SUPFAM" id="SSF53167">
    <property type="entry name" value="Purine and uridine phosphorylases"/>
    <property type="match status" value="1"/>
</dbReference>
<dbReference type="CDD" id="cd09009">
    <property type="entry name" value="PNP-EcPNPII_like"/>
    <property type="match status" value="1"/>
</dbReference>
<gene>
    <name evidence="11" type="ORF">CONCODRAFT_70829</name>
</gene>
<keyword evidence="5 8" id="KW-0328">Glycosyltransferase</keyword>
<evidence type="ECO:0000256" key="5">
    <source>
        <dbReference type="ARBA" id="ARBA00022676"/>
    </source>
</evidence>
<dbReference type="InterPro" id="IPR035994">
    <property type="entry name" value="Nucleoside_phosphorylase_sf"/>
</dbReference>
<dbReference type="GO" id="GO:0005737">
    <property type="term" value="C:cytoplasm"/>
    <property type="evidence" value="ECO:0007669"/>
    <property type="project" value="TreeGrafter"/>
</dbReference>
<evidence type="ECO:0000256" key="7">
    <source>
        <dbReference type="ARBA" id="ARBA00058131"/>
    </source>
</evidence>